<name>A0A4S4L6M3_9AGAM</name>
<gene>
    <name evidence="1" type="ORF">EW146_g9427</name>
</gene>
<dbReference type="PANTHER" id="PTHR47438:SF1">
    <property type="entry name" value="PHOSPHATE METABOLISM PROTEIN 8-RELATED"/>
    <property type="match status" value="1"/>
</dbReference>
<evidence type="ECO:0000313" key="2">
    <source>
        <dbReference type="Proteomes" id="UP000310158"/>
    </source>
</evidence>
<dbReference type="InterPro" id="IPR052791">
    <property type="entry name" value="SSM1_domain"/>
</dbReference>
<dbReference type="OrthoDB" id="1065058at2759"/>
<dbReference type="NCBIfam" id="TIGR01993">
    <property type="entry name" value="Pyr-5-nucltdase"/>
    <property type="match status" value="1"/>
</dbReference>
<dbReference type="SUPFAM" id="SSF56784">
    <property type="entry name" value="HAD-like"/>
    <property type="match status" value="1"/>
</dbReference>
<accession>A0A4S4L6M3</accession>
<evidence type="ECO:0000313" key="1">
    <source>
        <dbReference type="EMBL" id="THH07074.1"/>
    </source>
</evidence>
<dbReference type="Pfam" id="PF00702">
    <property type="entry name" value="Hydrolase"/>
    <property type="match status" value="1"/>
</dbReference>
<dbReference type="AlphaFoldDB" id="A0A4S4L6M3"/>
<dbReference type="SFLD" id="SFLDG01132">
    <property type="entry name" value="C1.5.3:_5'-Nucleotidase_Like"/>
    <property type="match status" value="1"/>
</dbReference>
<dbReference type="InterPro" id="IPR023214">
    <property type="entry name" value="HAD_sf"/>
</dbReference>
<organism evidence="1 2">
    <name type="scientific">Bondarzewia mesenterica</name>
    <dbReference type="NCBI Taxonomy" id="1095465"/>
    <lineage>
        <taxon>Eukaryota</taxon>
        <taxon>Fungi</taxon>
        <taxon>Dikarya</taxon>
        <taxon>Basidiomycota</taxon>
        <taxon>Agaricomycotina</taxon>
        <taxon>Agaricomycetes</taxon>
        <taxon>Russulales</taxon>
        <taxon>Bondarzewiaceae</taxon>
        <taxon>Bondarzewia</taxon>
    </lineage>
</organism>
<comment type="caution">
    <text evidence="1">The sequence shown here is derived from an EMBL/GenBank/DDBJ whole genome shotgun (WGS) entry which is preliminary data.</text>
</comment>
<dbReference type="EMBL" id="SGPL01000811">
    <property type="protein sequence ID" value="THH07074.1"/>
    <property type="molecule type" value="Genomic_DNA"/>
</dbReference>
<dbReference type="Proteomes" id="UP000310158">
    <property type="component" value="Unassembled WGS sequence"/>
</dbReference>
<proteinExistence type="predicted"/>
<dbReference type="GO" id="GO:0006206">
    <property type="term" value="P:pyrimidine nucleobase metabolic process"/>
    <property type="evidence" value="ECO:0007669"/>
    <property type="project" value="TreeGrafter"/>
</dbReference>
<dbReference type="SFLD" id="SFLDG01129">
    <property type="entry name" value="C1.5:_HAD__Beta-PGM__Phosphata"/>
    <property type="match status" value="1"/>
</dbReference>
<dbReference type="Gene3D" id="3.40.50.1000">
    <property type="entry name" value="HAD superfamily/HAD-like"/>
    <property type="match status" value="1"/>
</dbReference>
<keyword evidence="2" id="KW-1185">Reference proteome</keyword>
<dbReference type="InterPro" id="IPR006439">
    <property type="entry name" value="HAD-SF_hydro_IA"/>
</dbReference>
<reference evidence="1 2" key="1">
    <citation type="submission" date="2019-02" db="EMBL/GenBank/DDBJ databases">
        <title>Genome sequencing of the rare red list fungi Bondarzewia mesenterica.</title>
        <authorList>
            <person name="Buettner E."/>
            <person name="Kellner H."/>
        </authorList>
    </citation>
    <scope>NUCLEOTIDE SEQUENCE [LARGE SCALE GENOMIC DNA]</scope>
    <source>
        <strain evidence="1 2">DSM 108281</strain>
    </source>
</reference>
<dbReference type="Gene3D" id="1.10.150.450">
    <property type="match status" value="1"/>
</dbReference>
<dbReference type="SFLD" id="SFLDS00003">
    <property type="entry name" value="Haloacid_Dehalogenase"/>
    <property type="match status" value="1"/>
</dbReference>
<dbReference type="GO" id="GO:0009166">
    <property type="term" value="P:nucleotide catabolic process"/>
    <property type="evidence" value="ECO:0007669"/>
    <property type="project" value="TreeGrafter"/>
</dbReference>
<sequence length="271" mass="30841">MTVEQTHGNLHSTTPSRSLDNYHIDVATDDRLVAFFDIDNTLYSASSRISEAMGTRIHAYFLTLGISDKEASELHHEYYTLYGLALRGLTRHHDVDPLDFDLKCDGSLPLEEMIQPDPPLRKLFQDINRSKVRVWALTNAYRTHAQRVLKILDLEDQIDGLIYCDYAEPNFTCKPEAEYYRRALKKANVKDPAKCLFIDDSLTNVKGAIREGWGRCVHFRETGLNAMEGGKMKEIGSDKDLVTDDSNGQGTIVAVSDLQQLREVWPDIFEK</sequence>
<evidence type="ECO:0008006" key="3">
    <source>
        <dbReference type="Google" id="ProtNLM"/>
    </source>
</evidence>
<protein>
    <recommendedName>
        <fullName evidence="3">Pyrimidine 5'-nucleotidase</fullName>
    </recommendedName>
</protein>
<dbReference type="InterPro" id="IPR036412">
    <property type="entry name" value="HAD-like_sf"/>
</dbReference>
<dbReference type="InterPro" id="IPR010237">
    <property type="entry name" value="Pyr-5-nucltdase"/>
</dbReference>
<dbReference type="PANTHER" id="PTHR47438">
    <property type="entry name" value="PHOSPHATE METABOLISM PROTEIN 8-RELATED"/>
    <property type="match status" value="1"/>
</dbReference>
<dbReference type="GO" id="GO:0008252">
    <property type="term" value="F:nucleotidase activity"/>
    <property type="evidence" value="ECO:0007669"/>
    <property type="project" value="TreeGrafter"/>
</dbReference>
<dbReference type="NCBIfam" id="TIGR01509">
    <property type="entry name" value="HAD-SF-IA-v3"/>
    <property type="match status" value="1"/>
</dbReference>